<reference evidence="1 2" key="1">
    <citation type="submission" date="2018-08" db="EMBL/GenBank/DDBJ databases">
        <title>Genome of Clostridium chromiireducens C1, DSM12136.</title>
        <authorList>
            <person name="Xing M."/>
            <person name="Wei Y."/>
            <person name="Ang E.L."/>
            <person name="Zhao H."/>
            <person name="Zhang Y."/>
        </authorList>
    </citation>
    <scope>NUCLEOTIDE SEQUENCE [LARGE SCALE GENOMIC DNA]</scope>
    <source>
        <strain evidence="1 2">C1</strain>
    </source>
</reference>
<evidence type="ECO:0000313" key="1">
    <source>
        <dbReference type="EMBL" id="RII34314.1"/>
    </source>
</evidence>
<evidence type="ECO:0008006" key="3">
    <source>
        <dbReference type="Google" id="ProtNLM"/>
    </source>
</evidence>
<comment type="caution">
    <text evidence="1">The sequence shown here is derived from an EMBL/GenBank/DDBJ whole genome shotgun (WGS) entry which is preliminary data.</text>
</comment>
<name>A0A399IMI2_9CLOT</name>
<dbReference type="RefSeq" id="WP_119367081.1">
    <property type="nucleotide sequence ID" value="NZ_QXDJ01000003.1"/>
</dbReference>
<protein>
    <recommendedName>
        <fullName evidence="3">Head decoration protein</fullName>
    </recommendedName>
</protein>
<proteinExistence type="predicted"/>
<sequence length="180" mass="18941">MSEVIYVDNDPRYIARECVKIPLTFQNCGDIECGAIVGIKSDGYGERVRRAALTADAAASATQLVLDSIPVNKGDSVYIMKVDGSALENLGAVTDINTATKTVTVTTGLTAAHATGSFLFVKDGSEKAVGVLAEPISDDGSEIQANVYIEGIFDTDIVTGIDSLSIKDLNARVVNNILIV</sequence>
<accession>A0A399IMI2</accession>
<evidence type="ECO:0000313" key="2">
    <source>
        <dbReference type="Proteomes" id="UP000265930"/>
    </source>
</evidence>
<dbReference type="AlphaFoldDB" id="A0A399IMI2"/>
<gene>
    <name evidence="1" type="ORF">D2A34_14295</name>
</gene>
<dbReference type="Proteomes" id="UP000265930">
    <property type="component" value="Unassembled WGS sequence"/>
</dbReference>
<dbReference type="EMBL" id="QXDJ01000003">
    <property type="protein sequence ID" value="RII34314.1"/>
    <property type="molecule type" value="Genomic_DNA"/>
</dbReference>
<organism evidence="1 2">
    <name type="scientific">Clostridium chromiireducens</name>
    <dbReference type="NCBI Taxonomy" id="225345"/>
    <lineage>
        <taxon>Bacteria</taxon>
        <taxon>Bacillati</taxon>
        <taxon>Bacillota</taxon>
        <taxon>Clostridia</taxon>
        <taxon>Eubacteriales</taxon>
        <taxon>Clostridiaceae</taxon>
        <taxon>Clostridium</taxon>
    </lineage>
</organism>